<feature type="domain" description="RNA polymerase sigma-70 region 4" evidence="7">
    <location>
        <begin position="209"/>
        <end position="255"/>
    </location>
</feature>
<evidence type="ECO:0000259" key="6">
    <source>
        <dbReference type="Pfam" id="PF04542"/>
    </source>
</evidence>
<dbReference type="PANTHER" id="PTHR30385">
    <property type="entry name" value="SIGMA FACTOR F FLAGELLAR"/>
    <property type="match status" value="1"/>
</dbReference>
<protein>
    <submittedName>
        <fullName evidence="8">Uncharacterized protein</fullName>
    </submittedName>
</protein>
<evidence type="ECO:0000259" key="7">
    <source>
        <dbReference type="Pfam" id="PF04545"/>
    </source>
</evidence>
<evidence type="ECO:0000313" key="8">
    <source>
        <dbReference type="EMBL" id="GEN81667.1"/>
    </source>
</evidence>
<evidence type="ECO:0000256" key="3">
    <source>
        <dbReference type="ARBA" id="ARBA00023125"/>
    </source>
</evidence>
<dbReference type="GO" id="GO:0003677">
    <property type="term" value="F:DNA binding"/>
    <property type="evidence" value="ECO:0007669"/>
    <property type="project" value="UniProtKB-KW"/>
</dbReference>
<dbReference type="InterPro" id="IPR007630">
    <property type="entry name" value="RNA_pol_sigma70_r4"/>
</dbReference>
<dbReference type="Pfam" id="PF04542">
    <property type="entry name" value="Sigma70_r2"/>
    <property type="match status" value="1"/>
</dbReference>
<dbReference type="InterPro" id="IPR013325">
    <property type="entry name" value="RNA_pol_sigma_r2"/>
</dbReference>
<feature type="domain" description="RNA polymerase sigma-70 region 2" evidence="6">
    <location>
        <begin position="44"/>
        <end position="115"/>
    </location>
</feature>
<keyword evidence="1" id="KW-0805">Transcription regulation</keyword>
<dbReference type="GO" id="GO:0016987">
    <property type="term" value="F:sigma factor activity"/>
    <property type="evidence" value="ECO:0007669"/>
    <property type="project" value="UniProtKB-KW"/>
</dbReference>
<accession>A0A511Z2J4</accession>
<evidence type="ECO:0000256" key="4">
    <source>
        <dbReference type="ARBA" id="ARBA00023163"/>
    </source>
</evidence>
<organism evidence="8 9">
    <name type="scientific">Actinotalea fermentans</name>
    <dbReference type="NCBI Taxonomy" id="43671"/>
    <lineage>
        <taxon>Bacteria</taxon>
        <taxon>Bacillati</taxon>
        <taxon>Actinomycetota</taxon>
        <taxon>Actinomycetes</taxon>
        <taxon>Micrococcales</taxon>
        <taxon>Cellulomonadaceae</taxon>
        <taxon>Actinotalea</taxon>
    </lineage>
</organism>
<dbReference type="NCBIfam" id="TIGR02937">
    <property type="entry name" value="sigma70-ECF"/>
    <property type="match status" value="1"/>
</dbReference>
<dbReference type="InterPro" id="IPR007624">
    <property type="entry name" value="RNA_pol_sigma70_r3"/>
</dbReference>
<comment type="caution">
    <text evidence="8">The sequence shown here is derived from an EMBL/GenBank/DDBJ whole genome shotgun (WGS) entry which is preliminary data.</text>
</comment>
<dbReference type="Pfam" id="PF04539">
    <property type="entry name" value="Sigma70_r3"/>
    <property type="match status" value="1"/>
</dbReference>
<evidence type="ECO:0000259" key="5">
    <source>
        <dbReference type="Pfam" id="PF04539"/>
    </source>
</evidence>
<keyword evidence="4" id="KW-0804">Transcription</keyword>
<dbReference type="GO" id="GO:0006352">
    <property type="term" value="P:DNA-templated transcription initiation"/>
    <property type="evidence" value="ECO:0007669"/>
    <property type="project" value="InterPro"/>
</dbReference>
<keyword evidence="9" id="KW-1185">Reference proteome</keyword>
<proteinExistence type="predicted"/>
<dbReference type="SUPFAM" id="SSF88659">
    <property type="entry name" value="Sigma3 and sigma4 domains of RNA polymerase sigma factors"/>
    <property type="match status" value="2"/>
</dbReference>
<dbReference type="AlphaFoldDB" id="A0A511Z2J4"/>
<dbReference type="SUPFAM" id="SSF88946">
    <property type="entry name" value="Sigma2 domain of RNA polymerase sigma factors"/>
    <property type="match status" value="1"/>
</dbReference>
<dbReference type="Gene3D" id="1.10.1740.10">
    <property type="match status" value="1"/>
</dbReference>
<evidence type="ECO:0000256" key="2">
    <source>
        <dbReference type="ARBA" id="ARBA00023082"/>
    </source>
</evidence>
<dbReference type="EMBL" id="BJYK01000016">
    <property type="protein sequence ID" value="GEN81667.1"/>
    <property type="molecule type" value="Genomic_DNA"/>
</dbReference>
<dbReference type="Pfam" id="PF04545">
    <property type="entry name" value="Sigma70_r4"/>
    <property type="match status" value="1"/>
</dbReference>
<reference evidence="8 9" key="1">
    <citation type="submission" date="2019-07" db="EMBL/GenBank/DDBJ databases">
        <title>Whole genome shotgun sequence of Actinotalea fermentans NBRC 105374.</title>
        <authorList>
            <person name="Hosoyama A."/>
            <person name="Uohara A."/>
            <person name="Ohji S."/>
            <person name="Ichikawa N."/>
        </authorList>
    </citation>
    <scope>NUCLEOTIDE SEQUENCE [LARGE SCALE GENOMIC DNA]</scope>
    <source>
        <strain evidence="8 9">NBRC 105374</strain>
    </source>
</reference>
<gene>
    <name evidence="8" type="ORF">AFE02nite_34010</name>
</gene>
<dbReference type="InterPro" id="IPR013324">
    <property type="entry name" value="RNA_pol_sigma_r3/r4-like"/>
</dbReference>
<evidence type="ECO:0000256" key="1">
    <source>
        <dbReference type="ARBA" id="ARBA00023015"/>
    </source>
</evidence>
<feature type="domain" description="RNA polymerase sigma-70 region 3" evidence="5">
    <location>
        <begin position="125"/>
        <end position="167"/>
    </location>
</feature>
<dbReference type="InterPro" id="IPR007627">
    <property type="entry name" value="RNA_pol_sigma70_r2"/>
</dbReference>
<name>A0A511Z2J4_9CELL</name>
<keyword evidence="2" id="KW-0731">Sigma factor</keyword>
<sequence length="325" mass="34754">MAPRYGRTGGIRRLSPARVKNLKAAGHGDENVFVSPQTATTDALVVEHLPLVGYHVNAMLGRVPASVSRAELASAGAFALVQAARAYDPETGVPFERYAALRIRGALVDELRGMDWLSRGARRRARQLAEVSDQLTSHLGRTPTRAELATALGVGEDEVEAARGDAEVKLLSIDGFDTTVADLVVDSGPGPEQSVLADERLRYLAAGVESLPERLRYVVEQLFFCDRPVVELADELGVTQSRISQLRTEALTLLRDGMNASLDPELVPSAARPDGVAERRRQAYFASVAAKAATQGTAAVVPHQRYASQAATAYASDYGHVAAVG</sequence>
<keyword evidence="3" id="KW-0238">DNA-binding</keyword>
<dbReference type="Proteomes" id="UP000321484">
    <property type="component" value="Unassembled WGS sequence"/>
</dbReference>
<dbReference type="PANTHER" id="PTHR30385:SF7">
    <property type="entry name" value="RNA POLYMERASE SIGMA FACTOR FLIA"/>
    <property type="match status" value="1"/>
</dbReference>
<evidence type="ECO:0000313" key="9">
    <source>
        <dbReference type="Proteomes" id="UP000321484"/>
    </source>
</evidence>
<dbReference type="InterPro" id="IPR014284">
    <property type="entry name" value="RNA_pol_sigma-70_dom"/>
</dbReference>
<dbReference type="Gene3D" id="1.20.140.160">
    <property type="match status" value="1"/>
</dbReference>